<dbReference type="EMBL" id="JACHXK010000005">
    <property type="protein sequence ID" value="MBB3110708.1"/>
    <property type="molecule type" value="Genomic_DNA"/>
</dbReference>
<sequence length="129" mass="13910">MKNDKWMKWKIALIGTAGMAVLFHTIKSSDEYAVATTNKEVLKVASTSAESSDDPVFNEWLDQESSSSGANADPSTSGRGNHRYVGPDYSEHGGRGWRSSASSNDETPSVTNEPSDTNASEFTTQTGRS</sequence>
<evidence type="ECO:0000313" key="2">
    <source>
        <dbReference type="EMBL" id="MBB3110708.1"/>
    </source>
</evidence>
<feature type="compositionally biased region" description="Polar residues" evidence="1">
    <location>
        <begin position="63"/>
        <end position="79"/>
    </location>
</feature>
<proteinExistence type="predicted"/>
<feature type="compositionally biased region" description="Polar residues" evidence="1">
    <location>
        <begin position="99"/>
        <end position="129"/>
    </location>
</feature>
<name>A0A7W5AXS8_9BACL</name>
<protein>
    <submittedName>
        <fullName evidence="2">Uncharacterized protein</fullName>
    </submittedName>
</protein>
<reference evidence="2 3" key="1">
    <citation type="submission" date="2020-08" db="EMBL/GenBank/DDBJ databases">
        <title>Genomic Encyclopedia of Type Strains, Phase III (KMG-III): the genomes of soil and plant-associated and newly described type strains.</title>
        <authorList>
            <person name="Whitman W."/>
        </authorList>
    </citation>
    <scope>NUCLEOTIDE SEQUENCE [LARGE SCALE GENOMIC DNA]</scope>
    <source>
        <strain evidence="2 3">CECT 5862</strain>
    </source>
</reference>
<evidence type="ECO:0000313" key="3">
    <source>
        <dbReference type="Proteomes" id="UP000570361"/>
    </source>
</evidence>
<keyword evidence="3" id="KW-1185">Reference proteome</keyword>
<evidence type="ECO:0000256" key="1">
    <source>
        <dbReference type="SAM" id="MobiDB-lite"/>
    </source>
</evidence>
<dbReference type="AlphaFoldDB" id="A0A7W5AXS8"/>
<comment type="caution">
    <text evidence="2">The sequence shown here is derived from an EMBL/GenBank/DDBJ whole genome shotgun (WGS) entry which is preliminary data.</text>
</comment>
<dbReference type="Proteomes" id="UP000570361">
    <property type="component" value="Unassembled WGS sequence"/>
</dbReference>
<feature type="region of interest" description="Disordered" evidence="1">
    <location>
        <begin position="45"/>
        <end position="129"/>
    </location>
</feature>
<organism evidence="2 3">
    <name type="scientific">Paenibacillus phyllosphaerae</name>
    <dbReference type="NCBI Taxonomy" id="274593"/>
    <lineage>
        <taxon>Bacteria</taxon>
        <taxon>Bacillati</taxon>
        <taxon>Bacillota</taxon>
        <taxon>Bacilli</taxon>
        <taxon>Bacillales</taxon>
        <taxon>Paenibacillaceae</taxon>
        <taxon>Paenibacillus</taxon>
    </lineage>
</organism>
<accession>A0A7W5AXS8</accession>
<gene>
    <name evidence="2" type="ORF">FHS18_002775</name>
</gene>
<dbReference type="RefSeq" id="WP_183600604.1">
    <property type="nucleotide sequence ID" value="NZ_JACHXK010000005.1"/>
</dbReference>